<keyword evidence="1" id="KW-1133">Transmembrane helix</keyword>
<dbReference type="Pfam" id="PF06022">
    <property type="entry name" value="Cir_Bir_Yir"/>
    <property type="match status" value="1"/>
</dbReference>
<feature type="transmembrane region" description="Helical" evidence="1">
    <location>
        <begin position="255"/>
        <end position="273"/>
    </location>
</feature>
<dbReference type="AlphaFoldDB" id="Q7RHP5"/>
<keyword evidence="1" id="KW-0472">Membrane</keyword>
<dbReference type="Proteomes" id="UP000008553">
    <property type="component" value="Unassembled WGS sequence"/>
</dbReference>
<name>Q7RHP5_PLAYO</name>
<dbReference type="InParanoid" id="Q7RHP5"/>
<accession>Q7RHP5</accession>
<organism evidence="2 3">
    <name type="scientific">Plasmodium yoelii yoelii</name>
    <dbReference type="NCBI Taxonomy" id="73239"/>
    <lineage>
        <taxon>Eukaryota</taxon>
        <taxon>Sar</taxon>
        <taxon>Alveolata</taxon>
        <taxon>Apicomplexa</taxon>
        <taxon>Aconoidasida</taxon>
        <taxon>Haemosporida</taxon>
        <taxon>Plasmodiidae</taxon>
        <taxon>Plasmodium</taxon>
        <taxon>Plasmodium (Vinckeia)</taxon>
    </lineage>
</organism>
<dbReference type="InterPro" id="IPR006477">
    <property type="entry name" value="Yir_bir_cir"/>
</dbReference>
<evidence type="ECO:0000256" key="1">
    <source>
        <dbReference type="SAM" id="Phobius"/>
    </source>
</evidence>
<gene>
    <name evidence="2" type="ORF">PY03939</name>
</gene>
<dbReference type="PaxDb" id="73239-Q7RHP5"/>
<reference evidence="2 3" key="1">
    <citation type="journal article" date="2002" name="Nature">
        <title>Genome sequence and comparative analysis of the model rodent malaria parasite Plasmodium yoelii yoelii.</title>
        <authorList>
            <person name="Carlton J.M."/>
            <person name="Angiuoli S.V."/>
            <person name="Suh B.B."/>
            <person name="Kooij T.W."/>
            <person name="Pertea M."/>
            <person name="Silva J.C."/>
            <person name="Ermolaeva M.D."/>
            <person name="Allen J.E."/>
            <person name="Selengut J.D."/>
            <person name="Koo H.L."/>
            <person name="Peterson J.D."/>
            <person name="Pop M."/>
            <person name="Kosack D.S."/>
            <person name="Shumway M.F."/>
            <person name="Bidwell S.L."/>
            <person name="Shallom S.J."/>
            <person name="van Aken S.E."/>
            <person name="Riedmuller S.B."/>
            <person name="Feldblyum T.V."/>
            <person name="Cho J.K."/>
            <person name="Quackenbush J."/>
            <person name="Sedegah M."/>
            <person name="Shoaibi A."/>
            <person name="Cummings L.M."/>
            <person name="Florens L."/>
            <person name="Yates J.R."/>
            <person name="Raine J.D."/>
            <person name="Sinden R.E."/>
            <person name="Harris M.A."/>
            <person name="Cunningham D.A."/>
            <person name="Preiser P.R."/>
            <person name="Bergman L.W."/>
            <person name="Vaidya A.B."/>
            <person name="van Lin L.H."/>
            <person name="Janse C.J."/>
            <person name="Waters A.P."/>
            <person name="Smith H.O."/>
            <person name="White O.R."/>
            <person name="Salzberg S.L."/>
            <person name="Venter J.C."/>
            <person name="Fraser C.M."/>
            <person name="Hoffman S.L."/>
            <person name="Gardner M.J."/>
            <person name="Carucci D.J."/>
        </authorList>
    </citation>
    <scope>NUCLEOTIDE SEQUENCE [LARGE SCALE GENOMIC DNA]</scope>
    <source>
        <strain evidence="2 3">17XNL</strain>
    </source>
</reference>
<protein>
    <submittedName>
        <fullName evidence="2">Yir2 protein</fullName>
    </submittedName>
</protein>
<evidence type="ECO:0000313" key="2">
    <source>
        <dbReference type="EMBL" id="EAA15727.1"/>
    </source>
</evidence>
<proteinExistence type="predicted"/>
<keyword evidence="1" id="KW-0812">Transmembrane</keyword>
<dbReference type="EMBL" id="AABL01001173">
    <property type="protein sequence ID" value="EAA15727.1"/>
    <property type="molecule type" value="Genomic_DNA"/>
</dbReference>
<keyword evidence="3" id="KW-1185">Reference proteome</keyword>
<evidence type="ECO:0000313" key="3">
    <source>
        <dbReference type="Proteomes" id="UP000008553"/>
    </source>
</evidence>
<dbReference type="NCBIfam" id="TIGR01590">
    <property type="entry name" value="yir-bir-cir_Pla"/>
    <property type="match status" value="1"/>
</dbReference>
<comment type="caution">
    <text evidence="2">The sequence shown here is derived from an EMBL/GenBank/DDBJ whole genome shotgun (WGS) entry which is preliminary data.</text>
</comment>
<sequence>MDIVLVSCTRFSTLRAFYPDELGKSTTHDFHQNGNIKNYCPNQKCNTDLDKINAGCLWLLDQLFVKNKKSDINIADYIIIWLSYMLNLKNDNNINNVNTFYDEYINKGEEYKKSTVDFTGCKSYIELINKKKNLMTINIENISKFYAAFKPLCNMYTELNANDTTDKSYLENANKFVEKYNELNEVSDITEDSPYYQVLSTLSNDYNNFKEFCNSSNVDCNDIQSLSPIKIKENSVQDSGQKFEATSSSSITNKLIPVLSIIGIIGFLLGISYKVNNKEFINYLHDYLYTIIKKY</sequence>